<comment type="caution">
    <text evidence="1">The sequence shown here is derived from an EMBL/GenBank/DDBJ whole genome shotgun (WGS) entry which is preliminary data.</text>
</comment>
<accession>A0ACB7UXL8</accession>
<keyword evidence="2" id="KW-1185">Reference proteome</keyword>
<organism evidence="1 2">
    <name type="scientific">Dioscorea alata</name>
    <name type="common">Purple yam</name>
    <dbReference type="NCBI Taxonomy" id="55571"/>
    <lineage>
        <taxon>Eukaryota</taxon>
        <taxon>Viridiplantae</taxon>
        <taxon>Streptophyta</taxon>
        <taxon>Embryophyta</taxon>
        <taxon>Tracheophyta</taxon>
        <taxon>Spermatophyta</taxon>
        <taxon>Magnoliopsida</taxon>
        <taxon>Liliopsida</taxon>
        <taxon>Dioscoreales</taxon>
        <taxon>Dioscoreaceae</taxon>
        <taxon>Dioscorea</taxon>
    </lineage>
</organism>
<dbReference type="Proteomes" id="UP000827976">
    <property type="component" value="Chromosome 13"/>
</dbReference>
<dbReference type="EMBL" id="CM037023">
    <property type="protein sequence ID" value="KAH7665483.1"/>
    <property type="molecule type" value="Genomic_DNA"/>
</dbReference>
<protein>
    <submittedName>
        <fullName evidence="1">Polyadenylate-binding protein/Hyperplastic disc protein</fullName>
    </submittedName>
</protein>
<name>A0ACB7UXL8_DIOAL</name>
<evidence type="ECO:0000313" key="2">
    <source>
        <dbReference type="Proteomes" id="UP000827976"/>
    </source>
</evidence>
<gene>
    <name evidence="1" type="ORF">IHE45_13G037000</name>
</gene>
<proteinExistence type="predicted"/>
<evidence type="ECO:0000313" key="1">
    <source>
        <dbReference type="EMBL" id="KAH7665483.1"/>
    </source>
</evidence>
<sequence length="242" mass="27941">MEFGVNERKGKVSVLRAPSPITSTNKLLPTHNLISRSMDKELAMNVSDIMKQLIDKIQKIEPDHFQKIAGLVFFLCRPEEMMQCALNSDKLHTKITEIKEILCIPTTNADQDQLLMPESSKLRIQNGDRKIYITFNPESTLTEHDVACYFSQFGTIEDVSIPSNRTYGFVTFSNPESVNSILSNSRPHYIRDSKVFAKQYKHKFELEKKHAEREVDSTSNDPHYLDLLKKLPPDDIFHNYNY</sequence>
<reference evidence="2" key="1">
    <citation type="journal article" date="2022" name="Nat. Commun.">
        <title>Chromosome evolution and the genetic basis of agronomically important traits in greater yam.</title>
        <authorList>
            <person name="Bredeson J.V."/>
            <person name="Lyons J.B."/>
            <person name="Oniyinde I.O."/>
            <person name="Okereke N.R."/>
            <person name="Kolade O."/>
            <person name="Nnabue I."/>
            <person name="Nwadili C.O."/>
            <person name="Hribova E."/>
            <person name="Parker M."/>
            <person name="Nwogha J."/>
            <person name="Shu S."/>
            <person name="Carlson J."/>
            <person name="Kariba R."/>
            <person name="Muthemba S."/>
            <person name="Knop K."/>
            <person name="Barton G.J."/>
            <person name="Sherwood A.V."/>
            <person name="Lopez-Montes A."/>
            <person name="Asiedu R."/>
            <person name="Jamnadass R."/>
            <person name="Muchugi A."/>
            <person name="Goodstein D."/>
            <person name="Egesi C.N."/>
            <person name="Featherston J."/>
            <person name="Asfaw A."/>
            <person name="Simpson G.G."/>
            <person name="Dolezel J."/>
            <person name="Hendre P.S."/>
            <person name="Van Deynze A."/>
            <person name="Kumar P.L."/>
            <person name="Obidiegwu J.E."/>
            <person name="Bhattacharjee R."/>
            <person name="Rokhsar D.S."/>
        </authorList>
    </citation>
    <scope>NUCLEOTIDE SEQUENCE [LARGE SCALE GENOMIC DNA]</scope>
    <source>
        <strain evidence="2">cv. TDa95/00328</strain>
    </source>
</reference>